<reference evidence="1" key="1">
    <citation type="journal article" date="2019" name="Environ. Microbiol.">
        <title>Fungal ecological strategies reflected in gene transcription - a case study of two litter decomposers.</title>
        <authorList>
            <person name="Barbi F."/>
            <person name="Kohler A."/>
            <person name="Barry K."/>
            <person name="Baskaran P."/>
            <person name="Daum C."/>
            <person name="Fauchery L."/>
            <person name="Ihrmark K."/>
            <person name="Kuo A."/>
            <person name="LaButti K."/>
            <person name="Lipzen A."/>
            <person name="Morin E."/>
            <person name="Grigoriev I.V."/>
            <person name="Henrissat B."/>
            <person name="Lindahl B."/>
            <person name="Martin F."/>
        </authorList>
    </citation>
    <scope>NUCLEOTIDE SEQUENCE</scope>
    <source>
        <strain evidence="1">JB14</strain>
    </source>
</reference>
<protein>
    <submittedName>
        <fullName evidence="1">Uncharacterized protein</fullName>
    </submittedName>
</protein>
<dbReference type="OrthoDB" id="14970at2759"/>
<evidence type="ECO:0000313" key="2">
    <source>
        <dbReference type="Proteomes" id="UP000799118"/>
    </source>
</evidence>
<dbReference type="AlphaFoldDB" id="A0A6A4H384"/>
<sequence>MKITSNDTSQIPVTKAQELQNFVRSERDSVKRKMGQGGLTATRIERHAKRLRKFEDLHQDREVLEIEASDSHPPSYDYRTPPIGVLSREKFCGVTKVLALFFPATKAEQMGLVSKVVDGGRKEVVAAALDLAKLIATKSPVAVSGTKRLISHARDHSEFGVYIYLELCYASDKGYDGKLGCDQGETTREFFTAKLQSWTQPVFVRSRVNDRLAYSLDAGELSYHRCVTEIRQQTYYTCNLVFKFPLDPDIPLLDKTFHQGLVNGSLYDEDFSGFEVNFIQCQLMNTASRIRLEKYEVRTLSWLSYHLYAIIACHDDIEAFRISNLPASEKNKQTQYKLEIDRRQMVPGTSANNITIAAPSSLINSVRGAGFQDIRIRLQMSSTHC</sequence>
<dbReference type="EMBL" id="ML769601">
    <property type="protein sequence ID" value="KAE9392216.1"/>
    <property type="molecule type" value="Genomic_DNA"/>
</dbReference>
<name>A0A6A4H384_9AGAR</name>
<organism evidence="1 2">
    <name type="scientific">Gymnopus androsaceus JB14</name>
    <dbReference type="NCBI Taxonomy" id="1447944"/>
    <lineage>
        <taxon>Eukaryota</taxon>
        <taxon>Fungi</taxon>
        <taxon>Dikarya</taxon>
        <taxon>Basidiomycota</taxon>
        <taxon>Agaricomycotina</taxon>
        <taxon>Agaricomycetes</taxon>
        <taxon>Agaricomycetidae</taxon>
        <taxon>Agaricales</taxon>
        <taxon>Marasmiineae</taxon>
        <taxon>Omphalotaceae</taxon>
        <taxon>Gymnopus</taxon>
    </lineage>
</organism>
<gene>
    <name evidence="1" type="ORF">BT96DRAFT_944797</name>
</gene>
<proteinExistence type="predicted"/>
<dbReference type="Proteomes" id="UP000799118">
    <property type="component" value="Unassembled WGS sequence"/>
</dbReference>
<dbReference type="SUPFAM" id="SSF52096">
    <property type="entry name" value="ClpP/crotonase"/>
    <property type="match status" value="1"/>
</dbReference>
<dbReference type="Gene3D" id="3.90.226.10">
    <property type="entry name" value="2-enoyl-CoA Hydratase, Chain A, domain 1"/>
    <property type="match status" value="1"/>
</dbReference>
<dbReference type="InterPro" id="IPR029045">
    <property type="entry name" value="ClpP/crotonase-like_dom_sf"/>
</dbReference>
<accession>A0A6A4H384</accession>
<keyword evidence="2" id="KW-1185">Reference proteome</keyword>
<evidence type="ECO:0000313" key="1">
    <source>
        <dbReference type="EMBL" id="KAE9392216.1"/>
    </source>
</evidence>